<dbReference type="Pfam" id="PF06152">
    <property type="entry name" value="Phage_min_cap2"/>
    <property type="match status" value="1"/>
</dbReference>
<evidence type="ECO:0000256" key="1">
    <source>
        <dbReference type="SAM" id="MobiDB-lite"/>
    </source>
</evidence>
<accession>A0A850DWU2</accession>
<feature type="region of interest" description="Disordered" evidence="1">
    <location>
        <begin position="118"/>
        <end position="145"/>
    </location>
</feature>
<protein>
    <recommendedName>
        <fullName evidence="4">Minor capsid protein</fullName>
    </recommendedName>
</protein>
<dbReference type="GO" id="GO:0005198">
    <property type="term" value="F:structural molecule activity"/>
    <property type="evidence" value="ECO:0007669"/>
    <property type="project" value="InterPro"/>
</dbReference>
<gene>
    <name evidence="2" type="ORF">HP467_07280</name>
</gene>
<organism evidence="2 3">
    <name type="scientific">Curtobacterium citreum</name>
    <dbReference type="NCBI Taxonomy" id="2036"/>
    <lineage>
        <taxon>Bacteria</taxon>
        <taxon>Bacillati</taxon>
        <taxon>Actinomycetota</taxon>
        <taxon>Actinomycetes</taxon>
        <taxon>Micrococcales</taxon>
        <taxon>Microbacteriaceae</taxon>
        <taxon>Curtobacterium</taxon>
    </lineage>
</organism>
<dbReference type="RefSeq" id="WP_175325744.1">
    <property type="nucleotide sequence ID" value="NZ_BAAAWP010000001.1"/>
</dbReference>
<evidence type="ECO:0008006" key="4">
    <source>
        <dbReference type="Google" id="ProtNLM"/>
    </source>
</evidence>
<feature type="compositionally biased region" description="Basic and acidic residues" evidence="1">
    <location>
        <begin position="388"/>
        <end position="409"/>
    </location>
</feature>
<proteinExistence type="predicted"/>
<dbReference type="EMBL" id="JABMCG010000095">
    <property type="protein sequence ID" value="NUU27913.1"/>
    <property type="molecule type" value="Genomic_DNA"/>
</dbReference>
<dbReference type="Proteomes" id="UP000539146">
    <property type="component" value="Unassembled WGS sequence"/>
</dbReference>
<comment type="caution">
    <text evidence="2">The sequence shown here is derived from an EMBL/GenBank/DDBJ whole genome shotgun (WGS) entry which is preliminary data.</text>
</comment>
<reference evidence="2 3" key="1">
    <citation type="submission" date="2020-05" db="EMBL/GenBank/DDBJ databases">
        <title>Genome Sequencing of Type Strains.</title>
        <authorList>
            <person name="Lemaire J.F."/>
            <person name="Inderbitzin P."/>
            <person name="Gregorio O.A."/>
            <person name="Collins S.B."/>
            <person name="Wespe N."/>
            <person name="Knight-Connoni V."/>
        </authorList>
    </citation>
    <scope>NUCLEOTIDE SEQUENCE [LARGE SCALE GENOMIC DNA]</scope>
    <source>
        <strain evidence="2 3">DSM 20512</strain>
    </source>
</reference>
<dbReference type="AlphaFoldDB" id="A0A850DWU2"/>
<dbReference type="InterPro" id="IPR009319">
    <property type="entry name" value="Phage_A118_VSP1"/>
</dbReference>
<sequence>MPTNQEPTQSRPTADAVAALVALHIAAESHLLDTITEILRRSGSLASALPGIRRVIRQVVQQLTARTPALVDEVIDGELLDGAATAEREVLAYIVQLTDGGAQKAIEGRIRRVLGRELPAGASRGTPGGIPPRKPPGSALVPAGRPRDFDFGVPTSVRAEAAIRESLVSDLQDVRRRITRLDNDIYKVLAPQAARVQVLDVELTPAQAQAIAWRDFTSNGITGFTDKSGREWSLSAYTEMAVRTSAARAFNAAHLERMHAIGVRYFTVSDVGSPCPLCLPWQGAVLTDGPVVAAEMHVDATIAEARARGLFHPNCRHYLTAVFPGITTLPPRQEWTPAHEARYRAVQKQRRLELAVRKAKRQQENALDGDMTAEAKAKVRAAQKRLRDHVNSRDDLARNSRREQPHLRDAYAQIPIFTS</sequence>
<evidence type="ECO:0000313" key="3">
    <source>
        <dbReference type="Proteomes" id="UP000539146"/>
    </source>
</evidence>
<evidence type="ECO:0000313" key="2">
    <source>
        <dbReference type="EMBL" id="NUU27913.1"/>
    </source>
</evidence>
<name>A0A850DWU2_9MICO</name>
<feature type="region of interest" description="Disordered" evidence="1">
    <location>
        <begin position="383"/>
        <end position="411"/>
    </location>
</feature>